<dbReference type="InterPro" id="IPR036397">
    <property type="entry name" value="RNaseH_sf"/>
</dbReference>
<protein>
    <recommendedName>
        <fullName evidence="1">RNase H type-1 domain-containing protein</fullName>
    </recommendedName>
</protein>
<dbReference type="CDD" id="cd06222">
    <property type="entry name" value="RNase_H_like"/>
    <property type="match status" value="1"/>
</dbReference>
<dbReference type="InParanoid" id="A0A7N2LJB8"/>
<dbReference type="PANTHER" id="PTHR47074">
    <property type="entry name" value="BNAC02G40300D PROTEIN"/>
    <property type="match status" value="1"/>
</dbReference>
<dbReference type="PANTHER" id="PTHR47074:SF48">
    <property type="entry name" value="POLYNUCLEOTIDYL TRANSFERASE, RIBONUCLEASE H-LIKE SUPERFAMILY PROTEIN"/>
    <property type="match status" value="1"/>
</dbReference>
<evidence type="ECO:0000313" key="3">
    <source>
        <dbReference type="Proteomes" id="UP000594261"/>
    </source>
</evidence>
<dbReference type="GO" id="GO:0003676">
    <property type="term" value="F:nucleic acid binding"/>
    <property type="evidence" value="ECO:0007669"/>
    <property type="project" value="InterPro"/>
</dbReference>
<dbReference type="Proteomes" id="UP000594261">
    <property type="component" value="Chromosome 4"/>
</dbReference>
<dbReference type="InterPro" id="IPR002156">
    <property type="entry name" value="RNaseH_domain"/>
</dbReference>
<sequence>MDKCPEFIDLVWYARNVKQWTEEDIGLMVMTAWGIWTNRNEVRHGKNRKPAAVLAKWTKSYLEDYLMANHSTRPYKESTEVTWQLPKPPWFKANMDGAVFSQQKEAGVGVVIRDHFGAVVAAVSRKLKAPLGALEVEAKAMEEAVNFAWDMGIRECIFESDSLTVVNAMLRLTDPPSTIANNIAGSLS</sequence>
<dbReference type="GO" id="GO:0004523">
    <property type="term" value="F:RNA-DNA hybrid ribonuclease activity"/>
    <property type="evidence" value="ECO:0007669"/>
    <property type="project" value="InterPro"/>
</dbReference>
<dbReference type="SUPFAM" id="SSF53098">
    <property type="entry name" value="Ribonuclease H-like"/>
    <property type="match status" value="1"/>
</dbReference>
<dbReference type="InterPro" id="IPR052929">
    <property type="entry name" value="RNase_H-like_EbsB-rel"/>
</dbReference>
<keyword evidence="3" id="KW-1185">Reference proteome</keyword>
<dbReference type="AlphaFoldDB" id="A0A7N2LJB8"/>
<dbReference type="Pfam" id="PF13456">
    <property type="entry name" value="RVT_3"/>
    <property type="match status" value="1"/>
</dbReference>
<name>A0A7N2LJB8_QUELO</name>
<proteinExistence type="predicted"/>
<dbReference type="OMA" id="MGIRECI"/>
<feature type="domain" description="RNase H type-1" evidence="1">
    <location>
        <begin position="94"/>
        <end position="174"/>
    </location>
</feature>
<evidence type="ECO:0000259" key="1">
    <source>
        <dbReference type="Pfam" id="PF13456"/>
    </source>
</evidence>
<reference evidence="2" key="2">
    <citation type="submission" date="2021-01" db="UniProtKB">
        <authorList>
            <consortium name="EnsemblPlants"/>
        </authorList>
    </citation>
    <scope>IDENTIFICATION</scope>
</reference>
<accession>A0A7N2LJB8</accession>
<reference evidence="2 3" key="1">
    <citation type="journal article" date="2016" name="G3 (Bethesda)">
        <title>First Draft Assembly and Annotation of the Genome of a California Endemic Oak Quercus lobata Nee (Fagaceae).</title>
        <authorList>
            <person name="Sork V.L."/>
            <person name="Fitz-Gibbon S.T."/>
            <person name="Puiu D."/>
            <person name="Crepeau M."/>
            <person name="Gugger P.F."/>
            <person name="Sherman R."/>
            <person name="Stevens K."/>
            <person name="Langley C.H."/>
            <person name="Pellegrini M."/>
            <person name="Salzberg S.L."/>
        </authorList>
    </citation>
    <scope>NUCLEOTIDE SEQUENCE [LARGE SCALE GENOMIC DNA]</scope>
    <source>
        <strain evidence="2 3">cv. SW786</strain>
    </source>
</reference>
<dbReference type="InterPro" id="IPR044730">
    <property type="entry name" value="RNase_H-like_dom_plant"/>
</dbReference>
<dbReference type="EnsemblPlants" id="QL04p079912:mrna">
    <property type="protein sequence ID" value="QL04p079912:mrna:CDS:1"/>
    <property type="gene ID" value="QL04p079912"/>
</dbReference>
<organism evidence="2 3">
    <name type="scientific">Quercus lobata</name>
    <name type="common">Valley oak</name>
    <dbReference type="NCBI Taxonomy" id="97700"/>
    <lineage>
        <taxon>Eukaryota</taxon>
        <taxon>Viridiplantae</taxon>
        <taxon>Streptophyta</taxon>
        <taxon>Embryophyta</taxon>
        <taxon>Tracheophyta</taxon>
        <taxon>Spermatophyta</taxon>
        <taxon>Magnoliopsida</taxon>
        <taxon>eudicotyledons</taxon>
        <taxon>Gunneridae</taxon>
        <taxon>Pentapetalae</taxon>
        <taxon>rosids</taxon>
        <taxon>fabids</taxon>
        <taxon>Fagales</taxon>
        <taxon>Fagaceae</taxon>
        <taxon>Quercus</taxon>
    </lineage>
</organism>
<dbReference type="InterPro" id="IPR012337">
    <property type="entry name" value="RNaseH-like_sf"/>
</dbReference>
<dbReference type="Gramene" id="QL04p079912:mrna">
    <property type="protein sequence ID" value="QL04p079912:mrna:CDS:1"/>
    <property type="gene ID" value="QL04p079912"/>
</dbReference>
<dbReference type="Gene3D" id="3.30.420.10">
    <property type="entry name" value="Ribonuclease H-like superfamily/Ribonuclease H"/>
    <property type="match status" value="1"/>
</dbReference>
<dbReference type="EMBL" id="LRBV02000004">
    <property type="status" value="NOT_ANNOTATED_CDS"/>
    <property type="molecule type" value="Genomic_DNA"/>
</dbReference>
<evidence type="ECO:0000313" key="2">
    <source>
        <dbReference type="EnsemblPlants" id="QL04p079912:mrna:CDS:1"/>
    </source>
</evidence>